<comment type="caution">
    <text evidence="2">The sequence shown here is derived from an EMBL/GenBank/DDBJ whole genome shotgun (WGS) entry which is preliminary data.</text>
</comment>
<keyword evidence="1" id="KW-0812">Transmembrane</keyword>
<proteinExistence type="predicted"/>
<feature type="transmembrane region" description="Helical" evidence="1">
    <location>
        <begin position="122"/>
        <end position="145"/>
    </location>
</feature>
<sequence length="232" mass="25247">MYPPQNATSHPTKNIWYTTLLLTIIAGFCDTVTFVAADALFSAHVTGNFIVFAYQIVKGSDILAWVKLLTFPIFIVAVMVGGRIGATATNRYKLLLWEGVLLTVGGLTVLLLNYMYGYSNWIIYPVAMTVVFAMGLQNAFGKLYAKETYGPTTMMTGNVTQAALDLGNLFRTRFKDSVDIINFKTQLVTLSGFLAGCFLGAVSGNFFGLATIAVPGVALLICYLKNRNKTSA</sequence>
<feature type="transmembrane region" description="Helical" evidence="1">
    <location>
        <begin position="207"/>
        <end position="224"/>
    </location>
</feature>
<dbReference type="PANTHER" id="PTHR37314">
    <property type="entry name" value="SLR0142 PROTEIN"/>
    <property type="match status" value="1"/>
</dbReference>
<evidence type="ECO:0000313" key="2">
    <source>
        <dbReference type="EMBL" id="TRW25892.1"/>
    </source>
</evidence>
<feature type="transmembrane region" description="Helical" evidence="1">
    <location>
        <begin position="15"/>
        <end position="32"/>
    </location>
</feature>
<keyword evidence="1" id="KW-1133">Transmembrane helix</keyword>
<name>A0A552V618_9FLAO</name>
<dbReference type="Pfam" id="PF06912">
    <property type="entry name" value="DUF1275"/>
    <property type="match status" value="1"/>
</dbReference>
<dbReference type="InterPro" id="IPR010699">
    <property type="entry name" value="DUF1275"/>
</dbReference>
<dbReference type="AlphaFoldDB" id="A0A552V618"/>
<organism evidence="2 3">
    <name type="scientific">Flavobacterium zepuense</name>
    <dbReference type="NCBI Taxonomy" id="2593302"/>
    <lineage>
        <taxon>Bacteria</taxon>
        <taxon>Pseudomonadati</taxon>
        <taxon>Bacteroidota</taxon>
        <taxon>Flavobacteriia</taxon>
        <taxon>Flavobacteriales</taxon>
        <taxon>Flavobacteriaceae</taxon>
        <taxon>Flavobacterium</taxon>
    </lineage>
</organism>
<dbReference type="EMBL" id="VJVZ01000003">
    <property type="protein sequence ID" value="TRW25892.1"/>
    <property type="molecule type" value="Genomic_DNA"/>
</dbReference>
<gene>
    <name evidence="2" type="ORF">FMM05_06625</name>
</gene>
<feature type="transmembrane region" description="Helical" evidence="1">
    <location>
        <begin position="181"/>
        <end position="201"/>
    </location>
</feature>
<reference evidence="2 3" key="1">
    <citation type="submission" date="2019-07" db="EMBL/GenBank/DDBJ databases">
        <title>Flavobacterium sp. nov., isolated from glacier ice.</title>
        <authorList>
            <person name="Liu Q."/>
            <person name="Xin Y.-H."/>
        </authorList>
    </citation>
    <scope>NUCLEOTIDE SEQUENCE [LARGE SCALE GENOMIC DNA]</scope>
    <source>
        <strain evidence="2 3">ZT4R6</strain>
    </source>
</reference>
<feature type="transmembrane region" description="Helical" evidence="1">
    <location>
        <begin position="62"/>
        <end position="82"/>
    </location>
</feature>
<dbReference type="RefSeq" id="WP_143372556.1">
    <property type="nucleotide sequence ID" value="NZ_VJVZ01000003.1"/>
</dbReference>
<evidence type="ECO:0000256" key="1">
    <source>
        <dbReference type="SAM" id="Phobius"/>
    </source>
</evidence>
<keyword evidence="3" id="KW-1185">Reference proteome</keyword>
<accession>A0A552V618</accession>
<feature type="transmembrane region" description="Helical" evidence="1">
    <location>
        <begin position="94"/>
        <end position="116"/>
    </location>
</feature>
<protein>
    <submittedName>
        <fullName evidence="2">DUF1275 domain-containing protein</fullName>
    </submittedName>
</protein>
<keyword evidence="1" id="KW-0472">Membrane</keyword>
<evidence type="ECO:0000313" key="3">
    <source>
        <dbReference type="Proteomes" id="UP000320643"/>
    </source>
</evidence>
<dbReference type="Proteomes" id="UP000320643">
    <property type="component" value="Unassembled WGS sequence"/>
</dbReference>
<dbReference type="OrthoDB" id="5125627at2"/>
<dbReference type="PANTHER" id="PTHR37314:SF5">
    <property type="entry name" value="SLR0142 PROTEIN"/>
    <property type="match status" value="1"/>
</dbReference>